<accession>T1HBM1</accession>
<dbReference type="Proteomes" id="UP000015103">
    <property type="component" value="Unassembled WGS sequence"/>
</dbReference>
<keyword evidence="2" id="KW-1185">Reference proteome</keyword>
<dbReference type="GO" id="GO:0006629">
    <property type="term" value="P:lipid metabolic process"/>
    <property type="evidence" value="ECO:0007669"/>
    <property type="project" value="InterPro"/>
</dbReference>
<evidence type="ECO:0000313" key="2">
    <source>
        <dbReference type="Proteomes" id="UP000015103"/>
    </source>
</evidence>
<sequence length="439" mass="50704">MREVNALANNLKDEGLISEIVSMPPLYLTVSALFKDSSIGSALIDREIDIYWVDDSFDKIALFDSSPSEEIQPILQFNTKQYPERYVHTNITLGNPKFPGSWNYGSSEIPVSGDHCLHKWIAGIKNNTISYIDCIKIRPTWMQDNRLSIGNLAVTSLFLPGTHNSGCYKRGETLSQKDASGRYILTQDQTIWNQLVYGIRYLDFRIGYYPSKKNVSESDHSCFWINHDLIKVRPLVPVIQQLKEYLEKAKDEIVIIDFHRFPLGFSGRIARHVQLVDYLELELKEYAISYSNETLTLNDIWDTNKRLIISYGDKSIAREHEWLWPPIRQLWGNKQNLDKLYEYLEYCMSNETIRDPKKGMWAAMAQLTPGPLDLLFNPTGSLRHMAHIVNRNLTSWCRNNWWNKANIIAADFFLETDIINIAVASNIMKGNSPNHYLID</sequence>
<dbReference type="PROSITE" id="PS50007">
    <property type="entry name" value="PIPLC_X_DOMAIN"/>
    <property type="match status" value="1"/>
</dbReference>
<organism evidence="1 2">
    <name type="scientific">Rhodnius prolixus</name>
    <name type="common">Triatomid bug</name>
    <dbReference type="NCBI Taxonomy" id="13249"/>
    <lineage>
        <taxon>Eukaryota</taxon>
        <taxon>Metazoa</taxon>
        <taxon>Ecdysozoa</taxon>
        <taxon>Arthropoda</taxon>
        <taxon>Hexapoda</taxon>
        <taxon>Insecta</taxon>
        <taxon>Pterygota</taxon>
        <taxon>Neoptera</taxon>
        <taxon>Paraneoptera</taxon>
        <taxon>Hemiptera</taxon>
        <taxon>Heteroptera</taxon>
        <taxon>Panheteroptera</taxon>
        <taxon>Cimicomorpha</taxon>
        <taxon>Reduviidae</taxon>
        <taxon>Triatominae</taxon>
        <taxon>Rhodnius</taxon>
    </lineage>
</organism>
<name>T1HBM1_RHOPR</name>
<dbReference type="AlphaFoldDB" id="T1HBM1"/>
<dbReference type="InterPro" id="IPR051057">
    <property type="entry name" value="PI-PLC_domain"/>
</dbReference>
<dbReference type="Gene3D" id="3.20.20.190">
    <property type="entry name" value="Phosphatidylinositol (PI) phosphodiesterase"/>
    <property type="match status" value="1"/>
</dbReference>
<protein>
    <submittedName>
        <fullName evidence="1">Varsurf_PPLC domain-containing protein</fullName>
    </submittedName>
</protein>
<dbReference type="VEuPathDB" id="VectorBase:RPRC001433"/>
<dbReference type="GO" id="GO:0008081">
    <property type="term" value="F:phosphoric diester hydrolase activity"/>
    <property type="evidence" value="ECO:0007669"/>
    <property type="project" value="InterPro"/>
</dbReference>
<dbReference type="EMBL" id="ACPB03008552">
    <property type="status" value="NOT_ANNOTATED_CDS"/>
    <property type="molecule type" value="Genomic_DNA"/>
</dbReference>
<dbReference type="InParanoid" id="T1HBM1"/>
<dbReference type="EnsemblMetazoa" id="RPRC001433-RA">
    <property type="protein sequence ID" value="RPRC001433-PA"/>
    <property type="gene ID" value="RPRC001433"/>
</dbReference>
<dbReference type="PANTHER" id="PTHR13593">
    <property type="match status" value="1"/>
</dbReference>
<dbReference type="PANTHER" id="PTHR13593:SF103">
    <property type="entry name" value="RE10370P"/>
    <property type="match status" value="1"/>
</dbReference>
<evidence type="ECO:0000313" key="1">
    <source>
        <dbReference type="EnsemblMetazoa" id="RPRC001433-PA"/>
    </source>
</evidence>
<dbReference type="STRING" id="13249.T1HBM1"/>
<dbReference type="HOGENOM" id="CLU_039880_1_0_1"/>
<reference evidence="1" key="1">
    <citation type="submission" date="2015-05" db="UniProtKB">
        <authorList>
            <consortium name="EnsemblMetazoa"/>
        </authorList>
    </citation>
    <scope>IDENTIFICATION</scope>
</reference>
<dbReference type="OMA" id="AQHFDVW"/>
<dbReference type="eggNOG" id="KOG4306">
    <property type="taxonomic scope" value="Eukaryota"/>
</dbReference>
<dbReference type="InterPro" id="IPR017946">
    <property type="entry name" value="PLC-like_Pdiesterase_TIM-brl"/>
</dbReference>
<proteinExistence type="predicted"/>
<dbReference type="SUPFAM" id="SSF51695">
    <property type="entry name" value="PLC-like phosphodiesterases"/>
    <property type="match status" value="1"/>
</dbReference>